<accession>A0ABS4PXC1</accession>
<sequence>MKYVLLIGGEDTGAEETSAQVCRSEDVRAWIEEMTRRGVLLGGEVLHPAGDATTLRVRDGEVLLADGPFAETKEQVGGYSVIECADLDEAVAVAAAHPVARFGMVEVRPVFDPADVPGAGR</sequence>
<evidence type="ECO:0000256" key="1">
    <source>
        <dbReference type="ARBA" id="ARBA00007689"/>
    </source>
</evidence>
<dbReference type="InterPro" id="IPR011008">
    <property type="entry name" value="Dimeric_a/b-barrel"/>
</dbReference>
<feature type="domain" description="YCII-related" evidence="2">
    <location>
        <begin position="1"/>
        <end position="112"/>
    </location>
</feature>
<dbReference type="PANTHER" id="PTHR35174:SF3">
    <property type="entry name" value="BLL7171 PROTEIN"/>
    <property type="match status" value="1"/>
</dbReference>
<dbReference type="InterPro" id="IPR005545">
    <property type="entry name" value="YCII"/>
</dbReference>
<evidence type="ECO:0000313" key="3">
    <source>
        <dbReference type="EMBL" id="MBP2184079.1"/>
    </source>
</evidence>
<dbReference type="SUPFAM" id="SSF54909">
    <property type="entry name" value="Dimeric alpha+beta barrel"/>
    <property type="match status" value="1"/>
</dbReference>
<gene>
    <name evidence="3" type="ORF">JOM49_005605</name>
</gene>
<reference evidence="3 4" key="1">
    <citation type="submission" date="2021-03" db="EMBL/GenBank/DDBJ databases">
        <title>Sequencing the genomes of 1000 actinobacteria strains.</title>
        <authorList>
            <person name="Klenk H.-P."/>
        </authorList>
    </citation>
    <scope>NUCLEOTIDE SEQUENCE [LARGE SCALE GENOMIC DNA]</scope>
    <source>
        <strain evidence="3 4">DSM 45510</strain>
    </source>
</reference>
<dbReference type="Proteomes" id="UP000741013">
    <property type="component" value="Unassembled WGS sequence"/>
</dbReference>
<proteinExistence type="inferred from homology"/>
<keyword evidence="4" id="KW-1185">Reference proteome</keyword>
<name>A0ABS4PXC1_9PSEU</name>
<organism evidence="3 4">
    <name type="scientific">Amycolatopsis magusensis</name>
    <dbReference type="NCBI Taxonomy" id="882444"/>
    <lineage>
        <taxon>Bacteria</taxon>
        <taxon>Bacillati</taxon>
        <taxon>Actinomycetota</taxon>
        <taxon>Actinomycetes</taxon>
        <taxon>Pseudonocardiales</taxon>
        <taxon>Pseudonocardiaceae</taxon>
        <taxon>Amycolatopsis</taxon>
    </lineage>
</organism>
<comment type="caution">
    <text evidence="3">The sequence shown here is derived from an EMBL/GenBank/DDBJ whole genome shotgun (WGS) entry which is preliminary data.</text>
</comment>
<evidence type="ECO:0000313" key="4">
    <source>
        <dbReference type="Proteomes" id="UP000741013"/>
    </source>
</evidence>
<protein>
    <recommendedName>
        <fullName evidence="2">YCII-related domain-containing protein</fullName>
    </recommendedName>
</protein>
<dbReference type="RefSeq" id="WP_209667145.1">
    <property type="nucleotide sequence ID" value="NZ_JAGGMS010000001.1"/>
</dbReference>
<dbReference type="Gene3D" id="3.30.70.1060">
    <property type="entry name" value="Dimeric alpha+beta barrel"/>
    <property type="match status" value="1"/>
</dbReference>
<dbReference type="EMBL" id="JAGGMS010000001">
    <property type="protein sequence ID" value="MBP2184079.1"/>
    <property type="molecule type" value="Genomic_DNA"/>
</dbReference>
<dbReference type="Pfam" id="PF03795">
    <property type="entry name" value="YCII"/>
    <property type="match status" value="1"/>
</dbReference>
<dbReference type="PANTHER" id="PTHR35174">
    <property type="entry name" value="BLL7171 PROTEIN-RELATED"/>
    <property type="match status" value="1"/>
</dbReference>
<evidence type="ECO:0000259" key="2">
    <source>
        <dbReference type="Pfam" id="PF03795"/>
    </source>
</evidence>
<comment type="similarity">
    <text evidence="1">Belongs to the YciI family.</text>
</comment>